<dbReference type="PROSITE" id="PS50011">
    <property type="entry name" value="PROTEIN_KINASE_DOM"/>
    <property type="match status" value="1"/>
</dbReference>
<dbReference type="GO" id="GO:0005524">
    <property type="term" value="F:ATP binding"/>
    <property type="evidence" value="ECO:0007669"/>
    <property type="project" value="UniProtKB-UniRule"/>
</dbReference>
<evidence type="ECO:0000256" key="3">
    <source>
        <dbReference type="ARBA" id="ARBA00022527"/>
    </source>
</evidence>
<keyword evidence="6 16" id="KW-0547">Nucleotide-binding</keyword>
<dbReference type="AlphaFoldDB" id="A0AA36H2I6"/>
<feature type="compositionally biased region" description="Low complexity" evidence="17">
    <location>
        <begin position="342"/>
        <end position="357"/>
    </location>
</feature>
<dbReference type="EMBL" id="CATQJL010000305">
    <property type="protein sequence ID" value="CAJ0602580.1"/>
    <property type="molecule type" value="Genomic_DNA"/>
</dbReference>
<dbReference type="InterPro" id="IPR003116">
    <property type="entry name" value="RBD_dom"/>
</dbReference>
<keyword evidence="4" id="KW-0808">Transferase</keyword>
<keyword evidence="7" id="KW-0418">Kinase</keyword>
<name>A0AA36H2I6_CYLNA</name>
<evidence type="ECO:0000256" key="16">
    <source>
        <dbReference type="PROSITE-ProRule" id="PRU10141"/>
    </source>
</evidence>
<feature type="compositionally biased region" description="Low complexity" evidence="17">
    <location>
        <begin position="13"/>
        <end position="28"/>
    </location>
</feature>
<keyword evidence="12" id="KW-0469">Meiosis</keyword>
<dbReference type="InterPro" id="IPR029071">
    <property type="entry name" value="Ubiquitin-like_domsf"/>
</dbReference>
<dbReference type="Pfam" id="PF02196">
    <property type="entry name" value="RBD"/>
    <property type="match status" value="1"/>
</dbReference>
<dbReference type="SMART" id="SM00220">
    <property type="entry name" value="S_TKc"/>
    <property type="match status" value="1"/>
</dbReference>
<reference evidence="21" key="1">
    <citation type="submission" date="2023-07" db="EMBL/GenBank/DDBJ databases">
        <authorList>
            <consortium name="CYATHOMIX"/>
        </authorList>
    </citation>
    <scope>NUCLEOTIDE SEQUENCE</scope>
    <source>
        <strain evidence="21">N/A</strain>
    </source>
</reference>
<dbReference type="Gene3D" id="1.25.40.10">
    <property type="entry name" value="Tetratricopeptide repeat domain"/>
    <property type="match status" value="1"/>
</dbReference>
<dbReference type="GO" id="GO:0046872">
    <property type="term" value="F:metal ion binding"/>
    <property type="evidence" value="ECO:0007669"/>
    <property type="project" value="UniProtKB-KW"/>
</dbReference>
<dbReference type="Gene3D" id="3.30.200.20">
    <property type="entry name" value="Phosphorylase Kinase, domain 1"/>
    <property type="match status" value="1"/>
</dbReference>
<dbReference type="SUPFAM" id="SSF56112">
    <property type="entry name" value="Protein kinase-like (PK-like)"/>
    <property type="match status" value="1"/>
</dbReference>
<keyword evidence="10" id="KW-0896">Oogenesis</keyword>
<keyword evidence="5" id="KW-0479">Metal-binding</keyword>
<dbReference type="GO" id="GO:0051321">
    <property type="term" value="P:meiotic cell cycle"/>
    <property type="evidence" value="ECO:0007669"/>
    <property type="project" value="UniProtKB-KW"/>
</dbReference>
<dbReference type="EC" id="2.7.11.1" evidence="2"/>
<evidence type="ECO:0000259" key="18">
    <source>
        <dbReference type="PROSITE" id="PS50011"/>
    </source>
</evidence>
<evidence type="ECO:0000256" key="14">
    <source>
        <dbReference type="ARBA" id="ARBA00070327"/>
    </source>
</evidence>
<evidence type="ECO:0000256" key="15">
    <source>
        <dbReference type="ARBA" id="ARBA00079172"/>
    </source>
</evidence>
<dbReference type="InterPro" id="IPR000719">
    <property type="entry name" value="Prot_kinase_dom"/>
</dbReference>
<dbReference type="Gene3D" id="3.10.20.90">
    <property type="entry name" value="Phosphatidylinositol 3-kinase Catalytic Subunit, Chain A, domain 1"/>
    <property type="match status" value="1"/>
</dbReference>
<dbReference type="Pfam" id="PF10373">
    <property type="entry name" value="EST1_DNA_bind"/>
    <property type="match status" value="1"/>
</dbReference>
<evidence type="ECO:0000256" key="4">
    <source>
        <dbReference type="ARBA" id="ARBA00022679"/>
    </source>
</evidence>
<organism evidence="21 22">
    <name type="scientific">Cylicocyclus nassatus</name>
    <name type="common">Nematode worm</name>
    <dbReference type="NCBI Taxonomy" id="53992"/>
    <lineage>
        <taxon>Eukaryota</taxon>
        <taxon>Metazoa</taxon>
        <taxon>Ecdysozoa</taxon>
        <taxon>Nematoda</taxon>
        <taxon>Chromadorea</taxon>
        <taxon>Rhabditida</taxon>
        <taxon>Rhabditina</taxon>
        <taxon>Rhabditomorpha</taxon>
        <taxon>Strongyloidea</taxon>
        <taxon>Strongylidae</taxon>
        <taxon>Cylicocyclus</taxon>
    </lineage>
</organism>
<evidence type="ECO:0000256" key="12">
    <source>
        <dbReference type="ARBA" id="ARBA00023254"/>
    </source>
</evidence>
<proteinExistence type="inferred from homology"/>
<dbReference type="GO" id="GO:0004709">
    <property type="term" value="F:MAP kinase kinase kinase activity"/>
    <property type="evidence" value="ECO:0007669"/>
    <property type="project" value="TreeGrafter"/>
</dbReference>
<dbReference type="PANTHER" id="PTHR44329">
    <property type="entry name" value="SERINE/THREONINE-PROTEIN KINASE TNNI3K-RELATED"/>
    <property type="match status" value="1"/>
</dbReference>
<dbReference type="GO" id="GO:0000184">
    <property type="term" value="P:nuclear-transcribed mRNA catabolic process, nonsense-mediated decay"/>
    <property type="evidence" value="ECO:0007669"/>
    <property type="project" value="UniProtKB-KW"/>
</dbReference>
<keyword evidence="11" id="KW-0866">Nonsense-mediated mRNA decay</keyword>
<keyword evidence="10" id="KW-0221">Differentiation</keyword>
<evidence type="ECO:0000256" key="10">
    <source>
        <dbReference type="ARBA" id="ARBA00022943"/>
    </source>
</evidence>
<feature type="compositionally biased region" description="Pro residues" evidence="17">
    <location>
        <begin position="369"/>
        <end position="379"/>
    </location>
</feature>
<dbReference type="Gene3D" id="3.30.60.20">
    <property type="match status" value="1"/>
</dbReference>
<comment type="subunit">
    <text evidence="13">Interacts with cdf-1 in a zinc-dependent manner which promotes its activity.</text>
</comment>
<feature type="domain" description="RBD" evidence="20">
    <location>
        <begin position="45"/>
        <end position="121"/>
    </location>
</feature>
<dbReference type="PANTHER" id="PTHR44329:SF262">
    <property type="entry name" value="RAF HOMOLOG SERINE_THREONINE-PROTEIN KINASE RAF"/>
    <property type="match status" value="1"/>
</dbReference>
<protein>
    <recommendedName>
        <fullName evidence="14">Raf homolog serine/threonine-protein kinase</fullName>
        <ecNumber evidence="2">2.7.11.1</ecNumber>
    </recommendedName>
    <alternativeName>
        <fullName evidence="15">Abnormal cell lineage protein 45</fullName>
    </alternativeName>
</protein>
<evidence type="ECO:0000256" key="17">
    <source>
        <dbReference type="SAM" id="MobiDB-lite"/>
    </source>
</evidence>
<feature type="region of interest" description="Disordered" evidence="17">
    <location>
        <begin position="1142"/>
        <end position="1165"/>
    </location>
</feature>
<evidence type="ECO:0000256" key="5">
    <source>
        <dbReference type="ARBA" id="ARBA00022723"/>
    </source>
</evidence>
<dbReference type="SUPFAM" id="SSF54236">
    <property type="entry name" value="Ubiquitin-like"/>
    <property type="match status" value="1"/>
</dbReference>
<feature type="region of interest" description="Disordered" evidence="17">
    <location>
        <begin position="215"/>
        <end position="268"/>
    </location>
</feature>
<evidence type="ECO:0000259" key="20">
    <source>
        <dbReference type="PROSITE" id="PS50898"/>
    </source>
</evidence>
<dbReference type="SUPFAM" id="SSF57889">
    <property type="entry name" value="Cysteine-rich domain"/>
    <property type="match status" value="1"/>
</dbReference>
<dbReference type="Pfam" id="PF07714">
    <property type="entry name" value="PK_Tyr_Ser-Thr"/>
    <property type="match status" value="1"/>
</dbReference>
<keyword evidence="8" id="KW-0862">Zinc</keyword>
<dbReference type="SMART" id="SM00455">
    <property type="entry name" value="RBD"/>
    <property type="match status" value="1"/>
</dbReference>
<dbReference type="PROSITE" id="PS50081">
    <property type="entry name" value="ZF_DAG_PE_2"/>
    <property type="match status" value="1"/>
</dbReference>
<accession>A0AA36H2I6</accession>
<evidence type="ECO:0000256" key="2">
    <source>
        <dbReference type="ARBA" id="ARBA00012513"/>
    </source>
</evidence>
<gene>
    <name evidence="21" type="ORF">CYNAS_LOCUS14563</name>
</gene>
<dbReference type="Proteomes" id="UP001176961">
    <property type="component" value="Unassembled WGS sequence"/>
</dbReference>
<feature type="region of interest" description="Disordered" evidence="17">
    <location>
        <begin position="321"/>
        <end position="404"/>
    </location>
</feature>
<sequence>MNRMRNRGKELEPTLSPSSPLAPSSSSIPNLSPIISPNRDSLPCKLIYVHLPFDQHSRLEVRSGQTARDAISKLLKKRNITPQLCHVNVSEDPRSEQIDLNEDLESIAARLDKNELWVHSEYLDTVSSIKHTIVRKTFIPPVNCDVCKNPIWLVGYRCEFCQFKFHQRCSSFAPLFCDLIQTVPRDEALAQRLLLLASRMEGQDAEIAESVLNQLQPNPSPAHTPEGSHGDLTLKRGGGVKRHQPPAAVKESSGPLAPYPRDRSSSAPNINAINDELVLEHNQRILDALEMQHQAEAENAAARGVKIRPQFQSGQLSAIGNVSAGSGIRRPTNRLHPRADTSPFGSNSPSSTCSSPPANQLHAGQLLPPTLPLTPPQSAPPQKFSPGFFRGRSRSPGERLEPQRTRALANKIAHEDWEIDEKQITLQCKVGSGSFGTVYRGEYFGLVAVKKLNVGEPTLQQLQAFKNEVAVLKKTRHLNVLLFMGWVREPSLAIVTQWCEGSSLYKHIHVVEPRVEFEMSTILDIFKQISLGMNYLHSKNIIHRDLKTNNIFLMDDMSTVKIGDFGLATVKTRWSGGQQSQQPTGSILWMAPEVIRMQDPNPYTTLSDVYSFGIVMYEVLSSSLPYANINNRDQILFMVGRGYLKPDATKIRPDTPKTLMALYERCIKFARDERPEFNEVLDKLRGISLPKLTPPIHQEQLIIYGDIFEIYRVFEQDISCSICDLDLPLRKFCDIASLWMKKSSEVDEASRLITEIHRLVDGSTFVEQGTIGYVQPLVQLLQRLFIVDLERAMEHGMDVLFWSTIKHLIDRIREEKGSGAHNNFDNVVNLCVSWMCDMALKASARYQLPSLDIPAFISHSTGLREDCTELVTPNTGNAFLAFVCLRLGDLFRYKGSYDLCVRLYRCSLRANPSYGDPWNQLGVIATLRVKPLDSLYFNIRALHCPVPFSPATTNVSNLFRKYAQKEIGAEDCFSDQYISILAKCHFLVPVPDSAVEHVGPQLTNRKLLVAPLSVLQNLGNAHDELRARDTLIKLLTLAFNKTVETLLNKSTLRPDLLLCIVLLLRVPIVCRFDAALVSTLSQSQQDVIFDNEKLETFRCFSESDPFEYPVSYGQIADHLSELVGEKSDSKVTTPISLRNRRRRTVLSAPQQQQQQQGSPYGKSSH</sequence>
<dbReference type="Pfam" id="PF00130">
    <property type="entry name" value="C1_1"/>
    <property type="match status" value="1"/>
</dbReference>
<comment type="caution">
    <text evidence="21">The sequence shown here is derived from an EMBL/GenBank/DDBJ whole genome shotgun (WGS) entry which is preliminary data.</text>
</comment>
<feature type="region of interest" description="Disordered" evidence="17">
    <location>
        <begin position="1"/>
        <end position="28"/>
    </location>
</feature>
<dbReference type="InterPro" id="IPR002219">
    <property type="entry name" value="PKC_DAG/PE"/>
</dbReference>
<evidence type="ECO:0000256" key="1">
    <source>
        <dbReference type="ARBA" id="ARBA00010507"/>
    </source>
</evidence>
<comment type="similarity">
    <text evidence="1">Belongs to the protein kinase superfamily. TKL Ser/Thr protein kinase family. RAF subfamily.</text>
</comment>
<evidence type="ECO:0000256" key="11">
    <source>
        <dbReference type="ARBA" id="ARBA00023161"/>
    </source>
</evidence>
<dbReference type="Gene3D" id="1.20.190.60">
    <property type="match status" value="1"/>
</dbReference>
<feature type="domain" description="Phorbol-ester/DAG-type" evidence="19">
    <location>
        <begin position="130"/>
        <end position="177"/>
    </location>
</feature>
<evidence type="ECO:0000256" key="6">
    <source>
        <dbReference type="ARBA" id="ARBA00022741"/>
    </source>
</evidence>
<dbReference type="InterPro" id="IPR017441">
    <property type="entry name" value="Protein_kinase_ATP_BS"/>
</dbReference>
<evidence type="ECO:0000259" key="19">
    <source>
        <dbReference type="PROSITE" id="PS50081"/>
    </source>
</evidence>
<dbReference type="FunFam" id="3.30.200.20:FF:000024">
    <property type="entry name" value="B-Raf proto-oncogene serine/threonine-protein kinase"/>
    <property type="match status" value="1"/>
</dbReference>
<dbReference type="InterPro" id="IPR011990">
    <property type="entry name" value="TPR-like_helical_dom_sf"/>
</dbReference>
<feature type="binding site" evidence="16">
    <location>
        <position position="451"/>
    </location>
    <ligand>
        <name>ATP</name>
        <dbReference type="ChEBI" id="CHEBI:30616"/>
    </ligand>
</feature>
<dbReference type="PROSITE" id="PS00108">
    <property type="entry name" value="PROTEIN_KINASE_ST"/>
    <property type="match status" value="1"/>
</dbReference>
<dbReference type="SUPFAM" id="SSF48452">
    <property type="entry name" value="TPR-like"/>
    <property type="match status" value="1"/>
</dbReference>
<dbReference type="PROSITE" id="PS00107">
    <property type="entry name" value="PROTEIN_KINASE_ATP"/>
    <property type="match status" value="1"/>
</dbReference>
<dbReference type="GO" id="GO:0006950">
    <property type="term" value="P:response to stress"/>
    <property type="evidence" value="ECO:0007669"/>
    <property type="project" value="UniProtKB-ARBA"/>
</dbReference>
<keyword evidence="3" id="KW-0723">Serine/threonine-protein kinase</keyword>
<evidence type="ECO:0000256" key="9">
    <source>
        <dbReference type="ARBA" id="ARBA00022840"/>
    </source>
</evidence>
<dbReference type="InterPro" id="IPR018834">
    <property type="entry name" value="DNA/RNA-bd_Est1-type"/>
</dbReference>
<evidence type="ECO:0000313" key="21">
    <source>
        <dbReference type="EMBL" id="CAJ0602580.1"/>
    </source>
</evidence>
<dbReference type="InterPro" id="IPR008271">
    <property type="entry name" value="Ser/Thr_kinase_AS"/>
</dbReference>
<dbReference type="InterPro" id="IPR001245">
    <property type="entry name" value="Ser-Thr/Tyr_kinase_cat_dom"/>
</dbReference>
<dbReference type="SMART" id="SM00109">
    <property type="entry name" value="C1"/>
    <property type="match status" value="1"/>
</dbReference>
<dbReference type="PROSITE" id="PS50898">
    <property type="entry name" value="RBD"/>
    <property type="match status" value="1"/>
</dbReference>
<evidence type="ECO:0000256" key="13">
    <source>
        <dbReference type="ARBA" id="ARBA00064215"/>
    </source>
</evidence>
<dbReference type="InterPro" id="IPR011009">
    <property type="entry name" value="Kinase-like_dom_sf"/>
</dbReference>
<dbReference type="PROSITE" id="PS00479">
    <property type="entry name" value="ZF_DAG_PE_1"/>
    <property type="match status" value="1"/>
</dbReference>
<evidence type="ECO:0000313" key="22">
    <source>
        <dbReference type="Proteomes" id="UP001176961"/>
    </source>
</evidence>
<dbReference type="Gene3D" id="1.10.510.10">
    <property type="entry name" value="Transferase(Phosphotransferase) domain 1"/>
    <property type="match status" value="1"/>
</dbReference>
<dbReference type="GO" id="GO:0048477">
    <property type="term" value="P:oogenesis"/>
    <property type="evidence" value="ECO:0007669"/>
    <property type="project" value="UniProtKB-KW"/>
</dbReference>
<dbReference type="InterPro" id="IPR051681">
    <property type="entry name" value="Ser/Thr_Kinases-Pseudokinases"/>
</dbReference>
<dbReference type="CDD" id="cd20811">
    <property type="entry name" value="C1_Raf"/>
    <property type="match status" value="1"/>
</dbReference>
<feature type="domain" description="Protein kinase" evidence="18">
    <location>
        <begin position="424"/>
        <end position="692"/>
    </location>
</feature>
<dbReference type="CDD" id="cd14062">
    <property type="entry name" value="STKc_Raf"/>
    <property type="match status" value="1"/>
</dbReference>
<dbReference type="InterPro" id="IPR046349">
    <property type="entry name" value="C1-like_sf"/>
</dbReference>
<feature type="compositionally biased region" description="Basic and acidic residues" evidence="17">
    <location>
        <begin position="395"/>
        <end position="404"/>
    </location>
</feature>
<keyword evidence="22" id="KW-1185">Reference proteome</keyword>
<evidence type="ECO:0000256" key="7">
    <source>
        <dbReference type="ARBA" id="ARBA00022777"/>
    </source>
</evidence>
<keyword evidence="9 16" id="KW-0067">ATP-binding</keyword>
<evidence type="ECO:0000256" key="8">
    <source>
        <dbReference type="ARBA" id="ARBA00022833"/>
    </source>
</evidence>